<evidence type="ECO:0000313" key="3">
    <source>
        <dbReference type="EMBL" id="TWT73806.1"/>
    </source>
</evidence>
<name>A0A5C5YDK2_9BACT</name>
<dbReference type="Proteomes" id="UP000318478">
    <property type="component" value="Unassembled WGS sequence"/>
</dbReference>
<dbReference type="RefSeq" id="WP_146589628.1">
    <property type="nucleotide sequence ID" value="NZ_SJPO01000009.1"/>
</dbReference>
<feature type="domain" description="Aminotransferase class V" evidence="2">
    <location>
        <begin position="314"/>
        <end position="411"/>
    </location>
</feature>
<dbReference type="Gene3D" id="3.40.640.10">
    <property type="entry name" value="Type I PLP-dependent aspartate aminotransferase-like (Major domain)"/>
    <property type="match status" value="1"/>
</dbReference>
<dbReference type="InterPro" id="IPR015422">
    <property type="entry name" value="PyrdxlP-dep_Trfase_small"/>
</dbReference>
<dbReference type="EMBL" id="SJPO01000009">
    <property type="protein sequence ID" value="TWT73806.1"/>
    <property type="molecule type" value="Genomic_DNA"/>
</dbReference>
<dbReference type="PANTHER" id="PTHR43586">
    <property type="entry name" value="CYSTEINE DESULFURASE"/>
    <property type="match status" value="1"/>
</dbReference>
<dbReference type="InterPro" id="IPR015421">
    <property type="entry name" value="PyrdxlP-dep_Trfase_major"/>
</dbReference>
<dbReference type="PANTHER" id="PTHR43586:SF21">
    <property type="entry name" value="PYRIDOXAL PHOSPHATE (PLP)-DEPENDENT ASPARTATE AMINOTRANSFERASE SUPERFAMILY"/>
    <property type="match status" value="1"/>
</dbReference>
<organism evidence="3 4">
    <name type="scientific">Posidoniimonas polymericola</name>
    <dbReference type="NCBI Taxonomy" id="2528002"/>
    <lineage>
        <taxon>Bacteria</taxon>
        <taxon>Pseudomonadati</taxon>
        <taxon>Planctomycetota</taxon>
        <taxon>Planctomycetia</taxon>
        <taxon>Pirellulales</taxon>
        <taxon>Lacipirellulaceae</taxon>
        <taxon>Posidoniimonas</taxon>
    </lineage>
</organism>
<dbReference type="InterPro" id="IPR000192">
    <property type="entry name" value="Aminotrans_V_dom"/>
</dbReference>
<dbReference type="InterPro" id="IPR015424">
    <property type="entry name" value="PyrdxlP-dep_Trfase"/>
</dbReference>
<dbReference type="AlphaFoldDB" id="A0A5C5YDK2"/>
<keyword evidence="1" id="KW-0663">Pyridoxal phosphate</keyword>
<evidence type="ECO:0000256" key="1">
    <source>
        <dbReference type="ARBA" id="ARBA00022898"/>
    </source>
</evidence>
<protein>
    <submittedName>
        <fullName evidence="3">Cysteine desulfurase</fullName>
        <ecNumber evidence="3">2.8.1.7</ecNumber>
    </submittedName>
</protein>
<dbReference type="Pfam" id="PF00266">
    <property type="entry name" value="Aminotran_5"/>
    <property type="match status" value="2"/>
</dbReference>
<keyword evidence="4" id="KW-1185">Reference proteome</keyword>
<dbReference type="Gene3D" id="3.90.1150.10">
    <property type="entry name" value="Aspartate Aminotransferase, domain 1"/>
    <property type="match status" value="1"/>
</dbReference>
<evidence type="ECO:0000313" key="4">
    <source>
        <dbReference type="Proteomes" id="UP000318478"/>
    </source>
</evidence>
<sequence>MPRGLDMAFVRQQFPAFAEPELQGWAFFENAGGSYACQPVIDRLLRLYTEARVQPHGWHPASRVAGDLMDESTRQFAELLNVDGQELHFGPSTSQNTYVLAKAFGEMLQPGDEVVVTNQDHEANTGVWRRLADKGCVVKEWRIDRETGHLDVAQLDELLSDRTKLVIFPHCSNVVAEINPVAEISAMCHAAGALVVADGVAYAPHGLPDIRSLGVDIYLFSLYKTYGPHQGLMYIQQDLLSRLPPQCHHFNTEVPSKRMVPAGHDHAQQAAAGGIAEYYHRLFQHHFEQSAEGPSAEGPSAGQSAGQAVNELFREHERRLLAPLLDWLTDRDDLRILGPTSVDDRAPTVAIVPLKKDAREVIAVLEREKIMAGLGSFYARRVLEAMGVDLSPGVLRLSFLHYTTQDEIEQLIAALDQAL</sequence>
<reference evidence="3 4" key="1">
    <citation type="submission" date="2019-02" db="EMBL/GenBank/DDBJ databases">
        <title>Deep-cultivation of Planctomycetes and their phenomic and genomic characterization uncovers novel biology.</title>
        <authorList>
            <person name="Wiegand S."/>
            <person name="Jogler M."/>
            <person name="Boedeker C."/>
            <person name="Pinto D."/>
            <person name="Vollmers J."/>
            <person name="Rivas-Marin E."/>
            <person name="Kohn T."/>
            <person name="Peeters S.H."/>
            <person name="Heuer A."/>
            <person name="Rast P."/>
            <person name="Oberbeckmann S."/>
            <person name="Bunk B."/>
            <person name="Jeske O."/>
            <person name="Meyerdierks A."/>
            <person name="Storesund J.E."/>
            <person name="Kallscheuer N."/>
            <person name="Luecker S."/>
            <person name="Lage O.M."/>
            <person name="Pohl T."/>
            <person name="Merkel B.J."/>
            <person name="Hornburger P."/>
            <person name="Mueller R.-W."/>
            <person name="Bruemmer F."/>
            <person name="Labrenz M."/>
            <person name="Spormann A.M."/>
            <person name="Op Den Camp H."/>
            <person name="Overmann J."/>
            <person name="Amann R."/>
            <person name="Jetten M.S.M."/>
            <person name="Mascher T."/>
            <person name="Medema M.H."/>
            <person name="Devos D.P."/>
            <person name="Kaster A.-K."/>
            <person name="Ovreas L."/>
            <person name="Rohde M."/>
            <person name="Galperin M.Y."/>
            <person name="Jogler C."/>
        </authorList>
    </citation>
    <scope>NUCLEOTIDE SEQUENCE [LARGE SCALE GENOMIC DNA]</scope>
    <source>
        <strain evidence="3 4">Pla123a</strain>
    </source>
</reference>
<accession>A0A5C5YDK2</accession>
<keyword evidence="3" id="KW-0808">Transferase</keyword>
<dbReference type="SUPFAM" id="SSF53383">
    <property type="entry name" value="PLP-dependent transferases"/>
    <property type="match status" value="1"/>
</dbReference>
<evidence type="ECO:0000259" key="2">
    <source>
        <dbReference type="Pfam" id="PF00266"/>
    </source>
</evidence>
<feature type="domain" description="Aminotransferase class V" evidence="2">
    <location>
        <begin position="27"/>
        <end position="245"/>
    </location>
</feature>
<dbReference type="EC" id="2.8.1.7" evidence="3"/>
<dbReference type="OrthoDB" id="9804366at2"/>
<gene>
    <name evidence="3" type="primary">sufS_2</name>
    <name evidence="3" type="ORF">Pla123a_37000</name>
</gene>
<comment type="caution">
    <text evidence="3">The sequence shown here is derived from an EMBL/GenBank/DDBJ whole genome shotgun (WGS) entry which is preliminary data.</text>
</comment>
<dbReference type="GO" id="GO:0031071">
    <property type="term" value="F:cysteine desulfurase activity"/>
    <property type="evidence" value="ECO:0007669"/>
    <property type="project" value="UniProtKB-EC"/>
</dbReference>
<proteinExistence type="predicted"/>